<keyword evidence="2" id="KW-0472">Membrane</keyword>
<evidence type="ECO:0000256" key="1">
    <source>
        <dbReference type="SAM" id="MobiDB-lite"/>
    </source>
</evidence>
<feature type="transmembrane region" description="Helical" evidence="2">
    <location>
        <begin position="45"/>
        <end position="67"/>
    </location>
</feature>
<keyword evidence="2" id="KW-1133">Transmembrane helix</keyword>
<dbReference type="EMBL" id="JAKJXP020000123">
    <property type="protein sequence ID" value="KAK7744302.1"/>
    <property type="molecule type" value="Genomic_DNA"/>
</dbReference>
<dbReference type="PANTHER" id="PTHR37013">
    <property type="entry name" value="INTEGRAL MEMBRANE PROTEIN (AFU_ORTHOLOGUE AFUA_1G05950)-RELATED"/>
    <property type="match status" value="1"/>
</dbReference>
<organism evidence="4 5">
    <name type="scientific">Diatrype stigma</name>
    <dbReference type="NCBI Taxonomy" id="117547"/>
    <lineage>
        <taxon>Eukaryota</taxon>
        <taxon>Fungi</taxon>
        <taxon>Dikarya</taxon>
        <taxon>Ascomycota</taxon>
        <taxon>Pezizomycotina</taxon>
        <taxon>Sordariomycetes</taxon>
        <taxon>Xylariomycetidae</taxon>
        <taxon>Xylariales</taxon>
        <taxon>Diatrypaceae</taxon>
        <taxon>Diatrype</taxon>
    </lineage>
</organism>
<keyword evidence="5" id="KW-1185">Reference proteome</keyword>
<keyword evidence="2" id="KW-0812">Transmembrane</keyword>
<dbReference type="Pfam" id="PF24802">
    <property type="entry name" value="DUF7703"/>
    <property type="match status" value="2"/>
</dbReference>
<feature type="region of interest" description="Disordered" evidence="1">
    <location>
        <begin position="196"/>
        <end position="228"/>
    </location>
</feature>
<feature type="transmembrane region" description="Helical" evidence="2">
    <location>
        <begin position="79"/>
        <end position="98"/>
    </location>
</feature>
<proteinExistence type="predicted"/>
<dbReference type="PANTHER" id="PTHR37013:SF4">
    <property type="entry name" value="INTEGRAL MEMBRANE PROTEIN"/>
    <property type="match status" value="1"/>
</dbReference>
<feature type="region of interest" description="Disordered" evidence="1">
    <location>
        <begin position="306"/>
        <end position="436"/>
    </location>
</feature>
<accession>A0AAN9YIP6</accession>
<dbReference type="Proteomes" id="UP001320420">
    <property type="component" value="Unassembled WGS sequence"/>
</dbReference>
<feature type="domain" description="DUF7703" evidence="3">
    <location>
        <begin position="234"/>
        <end position="291"/>
    </location>
</feature>
<feature type="transmembrane region" description="Helical" evidence="2">
    <location>
        <begin position="12"/>
        <end position="33"/>
    </location>
</feature>
<reference evidence="4 5" key="1">
    <citation type="submission" date="2024-02" db="EMBL/GenBank/DDBJ databases">
        <title>De novo assembly and annotation of 12 fungi associated with fruit tree decline syndrome in Ontario, Canada.</title>
        <authorList>
            <person name="Sulman M."/>
            <person name="Ellouze W."/>
            <person name="Ilyukhin E."/>
        </authorList>
    </citation>
    <scope>NUCLEOTIDE SEQUENCE [LARGE SCALE GENOMIC DNA]</scope>
    <source>
        <strain evidence="4 5">M11/M66-122</strain>
    </source>
</reference>
<dbReference type="AlphaFoldDB" id="A0AAN9YIP6"/>
<evidence type="ECO:0000313" key="5">
    <source>
        <dbReference type="Proteomes" id="UP001320420"/>
    </source>
</evidence>
<dbReference type="InterPro" id="IPR056120">
    <property type="entry name" value="DUF7703"/>
</dbReference>
<protein>
    <recommendedName>
        <fullName evidence="3">DUF7703 domain-containing protein</fullName>
    </recommendedName>
</protein>
<feature type="transmembrane region" description="Helical" evidence="2">
    <location>
        <begin position="155"/>
        <end position="173"/>
    </location>
</feature>
<sequence>MGDIPDIKTDLPMSMTMAAFFGISWFVGAEINTSLFMRFKRRRGLYFWSCAVGSWGVILQPLFIILADFGVWRHLAGSITMIYLTWLAMVVPQSWVLYSRLHLIMREEAALRWIKAALLFNSVVFSVPTIVIGILAQATNINPNLMHINTIWDRLQLIVFFVQETSLSILYIYQARKFLRDSSLLHKSYSSSSALTATPSPSAFGLGGGNHNQKDSKRSRDHHHRNGSDTTHQVLHHLIYTNLLIIALDATLLGIQCADLFYLQGAFKPCVYGVKLKVEFVILNRLIKSLRSHSYGSGNGNANAYNGNANNGSHPLPGSGSGPGPSPGLGPASPNYYAHANAGSEIGSGVRGNPATGRPNGSRFWARHSRTRSNGGRDRGGGGGGEEGGDQVWLSQLERGKGPRSASHESQSPILDIDELPPSLPGEAVERRGRYL</sequence>
<evidence type="ECO:0000313" key="4">
    <source>
        <dbReference type="EMBL" id="KAK7744302.1"/>
    </source>
</evidence>
<feature type="compositionally biased region" description="Low complexity" evidence="1">
    <location>
        <begin position="306"/>
        <end position="318"/>
    </location>
</feature>
<feature type="transmembrane region" description="Helical" evidence="2">
    <location>
        <begin position="110"/>
        <end position="135"/>
    </location>
</feature>
<evidence type="ECO:0000256" key="2">
    <source>
        <dbReference type="SAM" id="Phobius"/>
    </source>
</evidence>
<comment type="caution">
    <text evidence="4">The sequence shown here is derived from an EMBL/GenBank/DDBJ whole genome shotgun (WGS) entry which is preliminary data.</text>
</comment>
<gene>
    <name evidence="4" type="ORF">SLS62_010260</name>
</gene>
<evidence type="ECO:0000259" key="3">
    <source>
        <dbReference type="Pfam" id="PF24802"/>
    </source>
</evidence>
<name>A0AAN9YIP6_9PEZI</name>
<feature type="domain" description="DUF7703" evidence="3">
    <location>
        <begin position="14"/>
        <end position="185"/>
    </location>
</feature>